<dbReference type="InterPro" id="IPR011059">
    <property type="entry name" value="Metal-dep_hydrolase_composite"/>
</dbReference>
<dbReference type="GO" id="GO:0016810">
    <property type="term" value="F:hydrolase activity, acting on carbon-nitrogen (but not peptide) bonds"/>
    <property type="evidence" value="ECO:0007669"/>
    <property type="project" value="InterPro"/>
</dbReference>
<proteinExistence type="inferred from homology"/>
<dbReference type="InterPro" id="IPR006680">
    <property type="entry name" value="Amidohydro-rel"/>
</dbReference>
<dbReference type="InterPro" id="IPR032466">
    <property type="entry name" value="Metal_Hydrolase"/>
</dbReference>
<gene>
    <name evidence="3" type="primary">smzA</name>
</gene>
<reference evidence="3" key="1">
    <citation type="submission" date="2006-08" db="EMBL/GenBank/DDBJ databases">
        <title>Simazine-Degrading Herbaspirillum sp. Isolated from Maize Roots in Belarus.</title>
        <authorList>
            <person name="Bazhanov D.P."/>
            <person name="Zabenkova C.I."/>
            <person name="Yatsevitch K.K."/>
            <person name="Bazhanova A.A."/>
            <person name="Yarmolinsky D.G."/>
        </authorList>
    </citation>
    <scope>NUCLEOTIDE SEQUENCE</scope>
    <source>
        <strain evidence="3">B601</strain>
        <plasmid evidence="3">pHB1</plasmid>
    </source>
</reference>
<dbReference type="CDD" id="cd01298">
    <property type="entry name" value="ATZ_TRZ_like"/>
    <property type="match status" value="1"/>
</dbReference>
<feature type="domain" description="Amidohydrolase-related" evidence="2">
    <location>
        <begin position="57"/>
        <end position="431"/>
    </location>
</feature>
<keyword evidence="3" id="KW-0614">Plasmid</keyword>
<comment type="similarity">
    <text evidence="1">Belongs to the metallo-dependent hydrolases superfamily. ATZ/TRZ family.</text>
</comment>
<evidence type="ECO:0000256" key="1">
    <source>
        <dbReference type="ARBA" id="ARBA00006745"/>
    </source>
</evidence>
<dbReference type="PANTHER" id="PTHR43794:SF5">
    <property type="entry name" value="CHLOROHYDROLASE FAMILY PROTEIN"/>
    <property type="match status" value="1"/>
</dbReference>
<organism evidence="3">
    <name type="scientific">Herbaspirillum sp. B601</name>
    <dbReference type="NCBI Taxonomy" id="321700"/>
    <lineage>
        <taxon>Bacteria</taxon>
        <taxon>Pseudomonadati</taxon>
        <taxon>Pseudomonadota</taxon>
        <taxon>Betaproteobacteria</taxon>
        <taxon>Burkholderiales</taxon>
        <taxon>Oxalobacteraceae</taxon>
        <taxon>Herbaspirillum</taxon>
    </lineage>
</organism>
<dbReference type="AlphaFoldDB" id="Q4JHC4"/>
<dbReference type="EMBL" id="DQ089655">
    <property type="protein sequence ID" value="AAY96295.2"/>
    <property type="molecule type" value="Genomic_DNA"/>
</dbReference>
<dbReference type="Gene3D" id="2.30.40.10">
    <property type="entry name" value="Urease, subunit C, domain 1"/>
    <property type="match status" value="1"/>
</dbReference>
<dbReference type="InterPro" id="IPR050287">
    <property type="entry name" value="MTA/SAH_deaminase"/>
</dbReference>
<evidence type="ECO:0000313" key="3">
    <source>
        <dbReference type="EMBL" id="AAY96295.2"/>
    </source>
</evidence>
<name>Q4JHC4_9BURK</name>
<accession>Q4JHC4</accession>
<dbReference type="Gene3D" id="3.20.20.140">
    <property type="entry name" value="Metal-dependent hydrolases"/>
    <property type="match status" value="1"/>
</dbReference>
<dbReference type="SUPFAM" id="SSF51338">
    <property type="entry name" value="Composite domain of metallo-dependent hydrolases"/>
    <property type="match status" value="1"/>
</dbReference>
<evidence type="ECO:0000259" key="2">
    <source>
        <dbReference type="Pfam" id="PF01979"/>
    </source>
</evidence>
<geneLocation type="plasmid" evidence="3">
    <name>pHB1</name>
</geneLocation>
<protein>
    <submittedName>
        <fullName evidence="3">SmzA</fullName>
    </submittedName>
</protein>
<sequence>MQTLSIQHGTLVTMDQYRRVLGDSWVHVQDGRIVALGVHAESVPPPADRVIDARGKVVLPGFINAHTHVNQILLRGGPSHGRQFYDWLFNVLYPGQKAMRPEDVAVAVRLYCAEAVRSGITTINENADSAIYPGNIEAAMAVYGEVGVRVVYARMFFDRMDGRIQGYVDALKARSPQVELCSIMEETAVAKDRITALSDQYHGTAGGRISVWPAPATTTAVTVEGMRWAQAFARDRAVMWTLHMAESDHDERIHGMSPAEYMECYGLLDERLQVAHCVYFDRKDVRLLHRHNVKVASQVVSNAYLGSGVAPVPEMVERGMAVGIGTDNGNSNDSVNMIGDMKFMAHIHRAVHRDADVLTPEKILEMATIDGARSLGMDHEIGSIETGKRADLILLDLRHPQTTPHHHLAATIVFQAYGNEVDTVLIDGNVVMENRRLSFLPPERELAFLEEAQSRATAILQRANMVANPAWRSL</sequence>
<dbReference type="Pfam" id="PF01979">
    <property type="entry name" value="Amidohydro_1"/>
    <property type="match status" value="1"/>
</dbReference>
<dbReference type="PANTHER" id="PTHR43794">
    <property type="entry name" value="AMINOHYDROLASE SSNA-RELATED"/>
    <property type="match status" value="1"/>
</dbReference>
<dbReference type="SUPFAM" id="SSF51556">
    <property type="entry name" value="Metallo-dependent hydrolases"/>
    <property type="match status" value="1"/>
</dbReference>